<dbReference type="EnsemblMetazoa" id="CJA05584.1">
    <property type="protein sequence ID" value="CJA05584.1"/>
    <property type="gene ID" value="WBGene00124788"/>
</dbReference>
<evidence type="ECO:0000313" key="3">
    <source>
        <dbReference type="Proteomes" id="UP000005237"/>
    </source>
</evidence>
<sequence length="106" mass="12333">MTRPGRVTQQRRRTAKRHPRRDYRDDNLPGPLFPYHPEFTIDLSQAKISEEEKEALTDLLNEFSDTFSKNSYDLGSSKTDPVHIQTSTEVPVKGRPYRVPVKYQAQ</sequence>
<proteinExistence type="predicted"/>
<name>A0A8R1HM48_CAEJA</name>
<reference evidence="2" key="2">
    <citation type="submission" date="2022-06" db="UniProtKB">
        <authorList>
            <consortium name="EnsemblMetazoa"/>
        </authorList>
    </citation>
    <scope>IDENTIFICATION</scope>
    <source>
        <strain evidence="2">DF5081</strain>
    </source>
</reference>
<reference evidence="3" key="1">
    <citation type="submission" date="2010-08" db="EMBL/GenBank/DDBJ databases">
        <authorList>
            <consortium name="Caenorhabditis japonica Sequencing Consortium"/>
            <person name="Wilson R.K."/>
        </authorList>
    </citation>
    <scope>NUCLEOTIDE SEQUENCE [LARGE SCALE GENOMIC DNA]</scope>
    <source>
        <strain evidence="3">DF5081</strain>
    </source>
</reference>
<keyword evidence="3" id="KW-1185">Reference proteome</keyword>
<evidence type="ECO:0000313" key="2">
    <source>
        <dbReference type="EnsemblMetazoa" id="CJA05584.1"/>
    </source>
</evidence>
<protein>
    <submittedName>
        <fullName evidence="2">Uncharacterized protein</fullName>
    </submittedName>
</protein>
<accession>A0A8R1HM48</accession>
<organism evidence="2 3">
    <name type="scientific">Caenorhabditis japonica</name>
    <dbReference type="NCBI Taxonomy" id="281687"/>
    <lineage>
        <taxon>Eukaryota</taxon>
        <taxon>Metazoa</taxon>
        <taxon>Ecdysozoa</taxon>
        <taxon>Nematoda</taxon>
        <taxon>Chromadorea</taxon>
        <taxon>Rhabditida</taxon>
        <taxon>Rhabditina</taxon>
        <taxon>Rhabditomorpha</taxon>
        <taxon>Rhabditoidea</taxon>
        <taxon>Rhabditidae</taxon>
        <taxon>Peloderinae</taxon>
        <taxon>Caenorhabditis</taxon>
    </lineage>
</organism>
<dbReference type="AlphaFoldDB" id="A0A8R1HM48"/>
<feature type="compositionally biased region" description="Basic residues" evidence="1">
    <location>
        <begin position="9"/>
        <end position="21"/>
    </location>
</feature>
<feature type="region of interest" description="Disordered" evidence="1">
    <location>
        <begin position="1"/>
        <end position="31"/>
    </location>
</feature>
<dbReference type="Proteomes" id="UP000005237">
    <property type="component" value="Unassembled WGS sequence"/>
</dbReference>
<evidence type="ECO:0000256" key="1">
    <source>
        <dbReference type="SAM" id="MobiDB-lite"/>
    </source>
</evidence>